<evidence type="ECO:0000256" key="7">
    <source>
        <dbReference type="ARBA" id="ARBA00023034"/>
    </source>
</evidence>
<dbReference type="GO" id="GO:0000149">
    <property type="term" value="F:SNARE binding"/>
    <property type="evidence" value="ECO:0007669"/>
    <property type="project" value="TreeGrafter"/>
</dbReference>
<comment type="subcellular location">
    <subcellularLocation>
        <location evidence="1">Golgi apparatus membrane</location>
        <topology evidence="1">Single-pass type IV membrane protein</topology>
    </subcellularLocation>
</comment>
<keyword evidence="3" id="KW-0813">Transport</keyword>
<dbReference type="GO" id="GO:0048278">
    <property type="term" value="P:vesicle docking"/>
    <property type="evidence" value="ECO:0007669"/>
    <property type="project" value="TreeGrafter"/>
</dbReference>
<dbReference type="GO" id="GO:0005484">
    <property type="term" value="F:SNAP receptor activity"/>
    <property type="evidence" value="ECO:0007669"/>
    <property type="project" value="InterPro"/>
</dbReference>
<comment type="similarity">
    <text evidence="2">Belongs to the syntaxin family.</text>
</comment>
<dbReference type="CDD" id="cd15845">
    <property type="entry name" value="SNARE_syntaxin16"/>
    <property type="match status" value="1"/>
</dbReference>
<dbReference type="eggNOG" id="KOG0809">
    <property type="taxonomic scope" value="Eukaryota"/>
</dbReference>
<dbReference type="PROSITE" id="PS50192">
    <property type="entry name" value="T_SNARE"/>
    <property type="match status" value="1"/>
</dbReference>
<keyword evidence="7" id="KW-0333">Golgi apparatus</keyword>
<dbReference type="GO" id="GO:0000139">
    <property type="term" value="C:Golgi membrane"/>
    <property type="evidence" value="ECO:0007669"/>
    <property type="project" value="UniProtKB-SubCell"/>
</dbReference>
<dbReference type="SMART" id="SM00397">
    <property type="entry name" value="t_SNARE"/>
    <property type="match status" value="1"/>
</dbReference>
<protein>
    <submittedName>
        <fullName evidence="12">AAEL011834-PA</fullName>
    </submittedName>
</protein>
<dbReference type="Pfam" id="PF05739">
    <property type="entry name" value="SNARE"/>
    <property type="match status" value="1"/>
</dbReference>
<dbReference type="PhylomeDB" id="Q16NX5"/>
<evidence type="ECO:0000256" key="10">
    <source>
        <dbReference type="SAM" id="Phobius"/>
    </source>
</evidence>
<dbReference type="SUPFAM" id="SSF47661">
    <property type="entry name" value="t-snare proteins"/>
    <property type="match status" value="1"/>
</dbReference>
<reference evidence="12" key="2">
    <citation type="journal article" date="2007" name="Science">
        <title>Genome sequence of Aedes aegypti, a major arbovirus vector.</title>
        <authorList>
            <person name="Nene V."/>
            <person name="Wortman J.R."/>
            <person name="Lawson D."/>
            <person name="Haas B."/>
            <person name="Kodira C."/>
            <person name="Tu Z.J."/>
            <person name="Loftus B."/>
            <person name="Xi Z."/>
            <person name="Megy K."/>
            <person name="Grabherr M."/>
            <person name="Ren Q."/>
            <person name="Zdobnov E.M."/>
            <person name="Lobo N.F."/>
            <person name="Campbell K.S."/>
            <person name="Brown S.E."/>
            <person name="Bonaldo M.F."/>
            <person name="Zhu J."/>
            <person name="Sinkins S.P."/>
            <person name="Hogenkamp D.G."/>
            <person name="Amedeo P."/>
            <person name="Arensburger P."/>
            <person name="Atkinson P.W."/>
            <person name="Bidwell S."/>
            <person name="Biedler J."/>
            <person name="Birney E."/>
            <person name="Bruggner R.V."/>
            <person name="Costas J."/>
            <person name="Coy M.R."/>
            <person name="Crabtree J."/>
            <person name="Crawford M."/>
            <person name="Debruyn B."/>
            <person name="Decaprio D."/>
            <person name="Eiglmeier K."/>
            <person name="Eisenstadt E."/>
            <person name="El-Dorry H."/>
            <person name="Gelbart W.M."/>
            <person name="Gomes S.L."/>
            <person name="Hammond M."/>
            <person name="Hannick L.I."/>
            <person name="Hogan J.R."/>
            <person name="Holmes M.H."/>
            <person name="Jaffe D."/>
            <person name="Johnston J.S."/>
            <person name="Kennedy R.C."/>
            <person name="Koo H."/>
            <person name="Kravitz S."/>
            <person name="Kriventseva E.V."/>
            <person name="Kulp D."/>
            <person name="Labutti K."/>
            <person name="Lee E."/>
            <person name="Li S."/>
            <person name="Lovin D.D."/>
            <person name="Mao C."/>
            <person name="Mauceli E."/>
            <person name="Menck C.F."/>
            <person name="Miller J.R."/>
            <person name="Montgomery P."/>
            <person name="Mori A."/>
            <person name="Nascimento A.L."/>
            <person name="Naveira H.F."/>
            <person name="Nusbaum C."/>
            <person name="O'leary S."/>
            <person name="Orvis J."/>
            <person name="Pertea M."/>
            <person name="Quesneville H."/>
            <person name="Reidenbach K.R."/>
            <person name="Rogers Y.H."/>
            <person name="Roth C.W."/>
            <person name="Schneider J.R."/>
            <person name="Schatz M."/>
            <person name="Shumway M."/>
            <person name="Stanke M."/>
            <person name="Stinson E.O."/>
            <person name="Tubio J.M."/>
            <person name="Vanzee J.P."/>
            <person name="Verjovski-Almeida S."/>
            <person name="Werner D."/>
            <person name="White O."/>
            <person name="Wyder S."/>
            <person name="Zeng Q."/>
            <person name="Zhao Q."/>
            <person name="Zhao Y."/>
            <person name="Hill C.A."/>
            <person name="Raikhel A.S."/>
            <person name="Soares M.B."/>
            <person name="Knudson D.L."/>
            <person name="Lee N.H."/>
            <person name="Galagan J."/>
            <person name="Salzberg S.L."/>
            <person name="Paulsen I.T."/>
            <person name="Dimopoulos G."/>
            <person name="Collins F.H."/>
            <person name="Birren B."/>
            <person name="Fraser-Liggett C.M."/>
            <person name="Severson D.W."/>
        </authorList>
    </citation>
    <scope>NUCLEOTIDE SEQUENCE [LARGE SCALE GENOMIC DNA]</scope>
    <source>
        <strain evidence="12">Liverpool</strain>
    </source>
</reference>
<evidence type="ECO:0000256" key="5">
    <source>
        <dbReference type="ARBA" id="ARBA00022927"/>
    </source>
</evidence>
<dbReference type="InterPro" id="IPR045242">
    <property type="entry name" value="Syntaxin"/>
</dbReference>
<dbReference type="OMA" id="NKRIYCI"/>
<organism evidence="12 13">
    <name type="scientific">Aedes aegypti</name>
    <name type="common">Yellowfever mosquito</name>
    <name type="synonym">Culex aegypti</name>
    <dbReference type="NCBI Taxonomy" id="7159"/>
    <lineage>
        <taxon>Eukaryota</taxon>
        <taxon>Metazoa</taxon>
        <taxon>Ecdysozoa</taxon>
        <taxon>Arthropoda</taxon>
        <taxon>Hexapoda</taxon>
        <taxon>Insecta</taxon>
        <taxon>Pterygota</taxon>
        <taxon>Neoptera</taxon>
        <taxon>Endopterygota</taxon>
        <taxon>Diptera</taxon>
        <taxon>Nematocera</taxon>
        <taxon>Culicoidea</taxon>
        <taxon>Culicidae</taxon>
        <taxon>Culicinae</taxon>
        <taxon>Aedini</taxon>
        <taxon>Aedes</taxon>
        <taxon>Stegomyia</taxon>
    </lineage>
</organism>
<evidence type="ECO:0000256" key="6">
    <source>
        <dbReference type="ARBA" id="ARBA00022989"/>
    </source>
</evidence>
<feature type="domain" description="T-SNARE coiled-coil homology" evidence="11">
    <location>
        <begin position="229"/>
        <end position="291"/>
    </location>
</feature>
<evidence type="ECO:0000256" key="3">
    <source>
        <dbReference type="ARBA" id="ARBA00022448"/>
    </source>
</evidence>
<evidence type="ECO:0000256" key="2">
    <source>
        <dbReference type="ARBA" id="ARBA00009063"/>
    </source>
</evidence>
<keyword evidence="9 10" id="KW-0472">Membrane</keyword>
<accession>Q16NX5</accession>
<keyword evidence="5" id="KW-0653">Protein transport</keyword>
<dbReference type="Gene3D" id="1.20.5.110">
    <property type="match status" value="1"/>
</dbReference>
<proteinExistence type="inferred from homology"/>
<evidence type="ECO:0000256" key="8">
    <source>
        <dbReference type="ARBA" id="ARBA00023054"/>
    </source>
</evidence>
<keyword evidence="4 10" id="KW-0812">Transmembrane</keyword>
<dbReference type="InterPro" id="IPR000727">
    <property type="entry name" value="T_SNARE_dom"/>
</dbReference>
<dbReference type="PaxDb" id="7159-AAEL011834-PA"/>
<dbReference type="PANTHER" id="PTHR19957">
    <property type="entry name" value="SYNTAXIN"/>
    <property type="match status" value="1"/>
</dbReference>
<evidence type="ECO:0000259" key="11">
    <source>
        <dbReference type="PROSITE" id="PS50192"/>
    </source>
</evidence>
<evidence type="ECO:0000256" key="9">
    <source>
        <dbReference type="ARBA" id="ARBA00023136"/>
    </source>
</evidence>
<dbReference type="PROSITE" id="PS00914">
    <property type="entry name" value="SYNTAXIN"/>
    <property type="match status" value="1"/>
</dbReference>
<dbReference type="GO" id="GO:0006906">
    <property type="term" value="P:vesicle fusion"/>
    <property type="evidence" value="ECO:0007669"/>
    <property type="project" value="TreeGrafter"/>
</dbReference>
<sequence>MQTIYRLSSKSLISTIVDCRSIQYGPHHSHAVPRARLPPFAPSAHRTGLGKPEINSRRELCRTSVDPSKHVNIFLIAHEQQEIKALIQYPIQQLSKDVSLLLSAVHGKIKALKSNSRGKNHLEIVLQQNMEKKLLISLKCATVRVQQNQARFNDNQNNMKHNTELVFGDLPVLNSVDTFDNFLNMNVTTSSKSIPDDNEAETLDEYFQLPATGLNVNQKQLMIIEADNSKMIRTREYEVSRIVDSIDNLNVVFKDLAHIVMEQGTILDRIDYNIECTQTKIFEGYEQLKIAEIYQRKNKRIYCICVLASMIMFMIILTMFTKL</sequence>
<feature type="transmembrane region" description="Helical" evidence="10">
    <location>
        <begin position="301"/>
        <end position="320"/>
    </location>
</feature>
<keyword evidence="8" id="KW-0175">Coiled coil</keyword>
<dbReference type="EMBL" id="CH477804">
    <property type="protein sequence ID" value="EAT36050.1"/>
    <property type="molecule type" value="Genomic_DNA"/>
</dbReference>
<reference evidence="12" key="3">
    <citation type="submission" date="2012-09" db="EMBL/GenBank/DDBJ databases">
        <authorList>
            <consortium name="VectorBase"/>
        </authorList>
    </citation>
    <scope>NUCLEOTIDE SEQUENCE</scope>
    <source>
        <strain evidence="12">Liverpool</strain>
    </source>
</reference>
<dbReference type="Proteomes" id="UP000682892">
    <property type="component" value="Chromosome 1"/>
</dbReference>
<evidence type="ECO:0000313" key="12">
    <source>
        <dbReference type="EMBL" id="EAT36050.1"/>
    </source>
</evidence>
<evidence type="ECO:0000256" key="1">
    <source>
        <dbReference type="ARBA" id="ARBA00004409"/>
    </source>
</evidence>
<dbReference type="InterPro" id="IPR010989">
    <property type="entry name" value="SNARE"/>
</dbReference>
<dbReference type="VEuPathDB" id="VectorBase:AAEL021955"/>
<reference evidence="12" key="1">
    <citation type="submission" date="2005-10" db="EMBL/GenBank/DDBJ databases">
        <authorList>
            <person name="Loftus B.J."/>
            <person name="Nene V.M."/>
            <person name="Hannick L.I."/>
            <person name="Bidwell S."/>
            <person name="Haas B."/>
            <person name="Amedeo P."/>
            <person name="Orvis J."/>
            <person name="Wortman J.R."/>
            <person name="White O.R."/>
            <person name="Salzberg S."/>
            <person name="Shumway M."/>
            <person name="Koo H."/>
            <person name="Zhao Y."/>
            <person name="Holmes M."/>
            <person name="Miller J."/>
            <person name="Schatz M."/>
            <person name="Pop M."/>
            <person name="Pai G."/>
            <person name="Utterback T."/>
            <person name="Rogers Y.-H."/>
            <person name="Kravitz S."/>
            <person name="Fraser C.M."/>
        </authorList>
    </citation>
    <scope>NUCLEOTIDE SEQUENCE</scope>
    <source>
        <strain evidence="12">Liverpool</strain>
    </source>
</reference>
<evidence type="ECO:0000256" key="4">
    <source>
        <dbReference type="ARBA" id="ARBA00022692"/>
    </source>
</evidence>
<dbReference type="STRING" id="7159.Q16NX5"/>
<dbReference type="GO" id="GO:0006886">
    <property type="term" value="P:intracellular protein transport"/>
    <property type="evidence" value="ECO:0007669"/>
    <property type="project" value="InterPro"/>
</dbReference>
<dbReference type="InterPro" id="IPR006012">
    <property type="entry name" value="Syntaxin/epimorphin_CS"/>
</dbReference>
<dbReference type="GO" id="GO:0031201">
    <property type="term" value="C:SNARE complex"/>
    <property type="evidence" value="ECO:0007669"/>
    <property type="project" value="TreeGrafter"/>
</dbReference>
<dbReference type="AlphaFoldDB" id="Q16NX5"/>
<keyword evidence="6 10" id="KW-1133">Transmembrane helix</keyword>
<gene>
    <name evidence="12" type="ORF">AaeL_AAEL011834</name>
</gene>
<dbReference type="PANTHER" id="PTHR19957:SF83">
    <property type="entry name" value="SYNTAXIN-16"/>
    <property type="match status" value="1"/>
</dbReference>
<dbReference type="HOGENOM" id="CLU_861123_0_0_1"/>
<evidence type="ECO:0000313" key="13">
    <source>
        <dbReference type="Proteomes" id="UP000682892"/>
    </source>
</evidence>
<name>Q16NX5_AEDAE</name>